<dbReference type="HAMAP" id="MF_01965">
    <property type="entry name" value="NADHX_dehydratase"/>
    <property type="match status" value="1"/>
</dbReference>
<dbReference type="Gene3D" id="3.40.50.10260">
    <property type="entry name" value="YjeF N-terminal domain"/>
    <property type="match status" value="1"/>
</dbReference>
<dbReference type="InterPro" id="IPR017953">
    <property type="entry name" value="Carbohydrate_kinase_pred_CS"/>
</dbReference>
<evidence type="ECO:0000313" key="24">
    <source>
        <dbReference type="Proteomes" id="UP000004622"/>
    </source>
</evidence>
<dbReference type="Gene3D" id="3.40.1190.20">
    <property type="match status" value="1"/>
</dbReference>
<dbReference type="GO" id="GO:0016301">
    <property type="term" value="F:kinase activity"/>
    <property type="evidence" value="ECO:0007669"/>
    <property type="project" value="UniProtKB-KW"/>
</dbReference>
<dbReference type="OrthoDB" id="9806925at2"/>
<evidence type="ECO:0000259" key="22">
    <source>
        <dbReference type="PROSITE" id="PS51385"/>
    </source>
</evidence>
<dbReference type="InterPro" id="IPR029056">
    <property type="entry name" value="Ribokinase-like"/>
</dbReference>
<evidence type="ECO:0000313" key="23">
    <source>
        <dbReference type="EMBL" id="EIM73321.1"/>
    </source>
</evidence>
<dbReference type="SUPFAM" id="SSF53613">
    <property type="entry name" value="Ribokinase-like"/>
    <property type="match status" value="1"/>
</dbReference>
<evidence type="ECO:0000256" key="9">
    <source>
        <dbReference type="ARBA" id="ARBA00022958"/>
    </source>
</evidence>
<feature type="domain" description="YjeF N-terminal" evidence="22">
    <location>
        <begin position="11"/>
        <end position="209"/>
    </location>
</feature>
<dbReference type="Proteomes" id="UP000004622">
    <property type="component" value="Unassembled WGS sequence"/>
</dbReference>
<dbReference type="HAMAP" id="MF_01966">
    <property type="entry name" value="NADHX_epimerase"/>
    <property type="match status" value="1"/>
</dbReference>
<evidence type="ECO:0000256" key="3">
    <source>
        <dbReference type="ARBA" id="ARBA00006001"/>
    </source>
</evidence>
<dbReference type="GO" id="GO:0110051">
    <property type="term" value="P:metabolite repair"/>
    <property type="evidence" value="ECO:0007669"/>
    <property type="project" value="TreeGrafter"/>
</dbReference>
<protein>
    <recommendedName>
        <fullName evidence="19">Bifunctional NAD(P)H-hydrate repair enzyme</fullName>
    </recommendedName>
    <alternativeName>
        <fullName evidence="19">Nicotinamide nucleotide repair protein</fullName>
    </alternativeName>
    <domain>
        <recommendedName>
            <fullName evidence="19">ADP-dependent (S)-NAD(P)H-hydrate dehydratase</fullName>
            <ecNumber evidence="19">4.2.1.136</ecNumber>
        </recommendedName>
        <alternativeName>
            <fullName evidence="19">ADP-dependent NAD(P)HX dehydratase</fullName>
        </alternativeName>
    </domain>
    <domain>
        <recommendedName>
            <fullName evidence="19">NAD(P)H-hydrate epimerase</fullName>
            <ecNumber evidence="19">5.1.99.6</ecNumber>
        </recommendedName>
    </domain>
</protein>
<comment type="catalytic activity">
    <reaction evidence="1 18 19">
        <text>(6R)-NADHX = (6S)-NADHX</text>
        <dbReference type="Rhea" id="RHEA:32215"/>
        <dbReference type="ChEBI" id="CHEBI:64074"/>
        <dbReference type="ChEBI" id="CHEBI:64075"/>
        <dbReference type="EC" id="5.1.99.6"/>
    </reaction>
</comment>
<dbReference type="EC" id="5.1.99.6" evidence="19"/>
<keyword evidence="6 17" id="KW-0547">Nucleotide-binding</keyword>
<keyword evidence="7 17" id="KW-0067">ATP-binding</keyword>
<dbReference type="GO" id="GO:0046872">
    <property type="term" value="F:metal ion binding"/>
    <property type="evidence" value="ECO:0007669"/>
    <property type="project" value="UniProtKB-UniRule"/>
</dbReference>
<accession>I5BUR9</accession>
<comment type="caution">
    <text evidence="18">Lacks conserved residue(s) required for the propagation of feature annotation.</text>
</comment>
<dbReference type="PANTHER" id="PTHR12592">
    <property type="entry name" value="ATP-DEPENDENT (S)-NAD(P)H-HYDRATE DEHYDRATASE FAMILY MEMBER"/>
    <property type="match status" value="1"/>
</dbReference>
<dbReference type="Pfam" id="PF03853">
    <property type="entry name" value="YjeF_N"/>
    <property type="match status" value="1"/>
</dbReference>
<evidence type="ECO:0000256" key="20">
    <source>
        <dbReference type="SAM" id="MobiDB-lite"/>
    </source>
</evidence>
<keyword evidence="8 17" id="KW-0521">NADP</keyword>
<sequence length="567" mass="58820">MRLEILTPEEMGSVDRKAVDAGPLDGYGLMQNAGAVVAAAILERFAEAEGFLVLCGPGNNGGDGYVVARLLVERGVQVRLFAETEPAAGSDAARARRDCPVEPKPYSEFEPVERWLAVDALFGAGLSKPVEGREAAIIERVRTSGLPVVSIDLPSGVSGLTGKPLGAAFQADLTVTFFRKKPGHVLVPGRQMCGELLVADIGIAETTLNRAECKTWENHPALWRTALPEIGISAHKYSRGHVAVISGGATSTGAARLAARGAARAGAGAVTVLSPANALSVNAMHLTSIMLRRADTVEELEAFLSDRGPSGAVLGPGAGTGERTRSFARSLLDRAGAAGGLVFDADAITAFRGDPETLFAMIKASAAQVVLTPHEGEFGALFPGLEDGPEVSKVERTRDAAMRSGAAIVLKGPDTVVAAPDGRAAINVNATQHLATAGSGDVLSGIIAGLMAQSMPAFEAACAGVWLHAEAGRVFGRGLIAEDLPRCCPRFYSLSSPNTSAERSSERDVPAGRNERGVPGCGREMGGATQTARPAVAALEDFAVRFFHLTAIYFSNGASIQPGAPEP</sequence>
<dbReference type="STRING" id="204799.GCA_001696575_00816"/>
<feature type="domain" description="YjeF C-terminal" evidence="21">
    <location>
        <begin position="219"/>
        <end position="495"/>
    </location>
</feature>
<comment type="catalytic activity">
    <reaction evidence="16 17 19">
        <text>(6S)-NADPHX + ADP = AMP + phosphate + NADPH + H(+)</text>
        <dbReference type="Rhea" id="RHEA:32235"/>
        <dbReference type="ChEBI" id="CHEBI:15378"/>
        <dbReference type="ChEBI" id="CHEBI:43474"/>
        <dbReference type="ChEBI" id="CHEBI:57783"/>
        <dbReference type="ChEBI" id="CHEBI:64076"/>
        <dbReference type="ChEBI" id="CHEBI:456215"/>
        <dbReference type="ChEBI" id="CHEBI:456216"/>
        <dbReference type="EC" id="4.2.1.136"/>
    </reaction>
</comment>
<reference evidence="23 24" key="1">
    <citation type="journal article" date="2012" name="J. Bacteriol.">
        <title>Genome Sequence of Nitratireductor aquibiodomus Strain RA22.</title>
        <authorList>
            <person name="Singh A."/>
            <person name="Jangir P.K."/>
            <person name="Kumari C."/>
            <person name="Sharma R."/>
        </authorList>
    </citation>
    <scope>NUCLEOTIDE SEQUENCE [LARGE SCALE GENOMIC DNA]</scope>
    <source>
        <strain evidence="23 24">RA22</strain>
    </source>
</reference>
<dbReference type="EMBL" id="AJXZ01000040">
    <property type="protein sequence ID" value="EIM73321.1"/>
    <property type="molecule type" value="Genomic_DNA"/>
</dbReference>
<comment type="function">
    <text evidence="14 19">Bifunctional enzyme that catalyzes the epimerization of the S- and R-forms of NAD(P)HX and the dehydration of the S-form of NAD(P)HX at the expense of ADP, which is converted to AMP. This allows the repair of both epimers of NAD(P)HX, a damaged form of NAD(P)H that is a result of enzymatic or heat-dependent hydration.</text>
</comment>
<evidence type="ECO:0000256" key="13">
    <source>
        <dbReference type="ARBA" id="ARBA00023268"/>
    </source>
</evidence>
<evidence type="ECO:0000256" key="17">
    <source>
        <dbReference type="HAMAP-Rule" id="MF_01965"/>
    </source>
</evidence>
<keyword evidence="12 17" id="KW-0456">Lyase</keyword>
<dbReference type="PANTHER" id="PTHR12592:SF0">
    <property type="entry name" value="ATP-DEPENDENT (S)-NAD(P)H-HYDRATE DEHYDRATASE"/>
    <property type="match status" value="1"/>
</dbReference>
<feature type="binding site" evidence="18">
    <location>
        <begin position="123"/>
        <end position="129"/>
    </location>
    <ligand>
        <name>(6S)-NADPHX</name>
        <dbReference type="ChEBI" id="CHEBI:64076"/>
    </ligand>
</feature>
<dbReference type="InterPro" id="IPR030677">
    <property type="entry name" value="Nnr"/>
</dbReference>
<feature type="binding site" evidence="17">
    <location>
        <position position="374"/>
    </location>
    <ligand>
        <name>(6S)-NADPHX</name>
        <dbReference type="ChEBI" id="CHEBI:64076"/>
    </ligand>
</feature>
<dbReference type="AlphaFoldDB" id="I5BUR9"/>
<feature type="binding site" evidence="17">
    <location>
        <position position="441"/>
    </location>
    <ligand>
        <name>(6S)-NADPHX</name>
        <dbReference type="ChEBI" id="CHEBI:64076"/>
    </ligand>
</feature>
<evidence type="ECO:0000256" key="15">
    <source>
        <dbReference type="ARBA" id="ARBA00048238"/>
    </source>
</evidence>
<comment type="similarity">
    <text evidence="4 19">In the C-terminal section; belongs to the NnrD/CARKD family.</text>
</comment>
<feature type="binding site" evidence="18">
    <location>
        <position position="60"/>
    </location>
    <ligand>
        <name>K(+)</name>
        <dbReference type="ChEBI" id="CHEBI:29103"/>
    </ligand>
</feature>
<proteinExistence type="inferred from homology"/>
<comment type="caution">
    <text evidence="23">The sequence shown here is derived from an EMBL/GenBank/DDBJ whole genome shotgun (WGS) entry which is preliminary data.</text>
</comment>
<dbReference type="Pfam" id="PF01256">
    <property type="entry name" value="Carb_kinase"/>
    <property type="match status" value="1"/>
</dbReference>
<dbReference type="GO" id="GO:0046496">
    <property type="term" value="P:nicotinamide nucleotide metabolic process"/>
    <property type="evidence" value="ECO:0007669"/>
    <property type="project" value="UniProtKB-UniRule"/>
</dbReference>
<feature type="binding site" evidence="17">
    <location>
        <position position="317"/>
    </location>
    <ligand>
        <name>(6S)-NADPHX</name>
        <dbReference type="ChEBI" id="CHEBI:64076"/>
    </ligand>
</feature>
<evidence type="ECO:0000256" key="2">
    <source>
        <dbReference type="ARBA" id="ARBA00000909"/>
    </source>
</evidence>
<evidence type="ECO:0000256" key="10">
    <source>
        <dbReference type="ARBA" id="ARBA00023027"/>
    </source>
</evidence>
<evidence type="ECO:0000256" key="4">
    <source>
        <dbReference type="ARBA" id="ARBA00009524"/>
    </source>
</evidence>
<evidence type="ECO:0000256" key="12">
    <source>
        <dbReference type="ARBA" id="ARBA00023239"/>
    </source>
</evidence>
<keyword evidence="10 17" id="KW-0520">NAD</keyword>
<organism evidence="23 24">
    <name type="scientific">Nitratireductor aquibiodomus RA22</name>
    <dbReference type="NCBI Taxonomy" id="1189611"/>
    <lineage>
        <taxon>Bacteria</taxon>
        <taxon>Pseudomonadati</taxon>
        <taxon>Pseudomonadota</taxon>
        <taxon>Alphaproteobacteria</taxon>
        <taxon>Hyphomicrobiales</taxon>
        <taxon>Phyllobacteriaceae</taxon>
        <taxon>Nitratireductor</taxon>
    </lineage>
</organism>
<feature type="region of interest" description="Disordered" evidence="20">
    <location>
        <begin position="495"/>
        <end position="527"/>
    </location>
</feature>
<evidence type="ECO:0000256" key="16">
    <source>
        <dbReference type="ARBA" id="ARBA00049209"/>
    </source>
</evidence>
<evidence type="ECO:0000256" key="1">
    <source>
        <dbReference type="ARBA" id="ARBA00000013"/>
    </source>
</evidence>
<dbReference type="InterPro" id="IPR036652">
    <property type="entry name" value="YjeF_N_dom_sf"/>
</dbReference>
<keyword evidence="9 18" id="KW-0630">Potassium</keyword>
<dbReference type="GO" id="GO:0052855">
    <property type="term" value="F:ADP-dependent NAD(P)H-hydrate dehydratase activity"/>
    <property type="evidence" value="ECO:0007669"/>
    <property type="project" value="UniProtKB-UniRule"/>
</dbReference>
<dbReference type="CDD" id="cd01171">
    <property type="entry name" value="YXKO-related"/>
    <property type="match status" value="1"/>
</dbReference>
<comment type="similarity">
    <text evidence="18">Belongs to the NnrE/AIBP family.</text>
</comment>
<dbReference type="PATRIC" id="fig|1189611.3.peg.3266"/>
<feature type="compositionally biased region" description="Basic and acidic residues" evidence="20">
    <location>
        <begin position="503"/>
        <end position="516"/>
    </location>
</feature>
<dbReference type="EC" id="4.2.1.136" evidence="19"/>
<feature type="binding site" evidence="18">
    <location>
        <position position="119"/>
    </location>
    <ligand>
        <name>K(+)</name>
        <dbReference type="ChEBI" id="CHEBI:29103"/>
    </ligand>
</feature>
<dbReference type="InterPro" id="IPR000631">
    <property type="entry name" value="CARKD"/>
</dbReference>
<evidence type="ECO:0000256" key="5">
    <source>
        <dbReference type="ARBA" id="ARBA00022723"/>
    </source>
</evidence>
<feature type="binding site" evidence="18">
    <location>
        <begin position="59"/>
        <end position="63"/>
    </location>
    <ligand>
        <name>(6S)-NADPHX</name>
        <dbReference type="ChEBI" id="CHEBI:64076"/>
    </ligand>
</feature>
<comment type="function">
    <text evidence="18">Catalyzes the epimerization of the S- and R-forms of NAD(P)HX, a damaged form of NAD(P)H that is a result of enzymatic or heat-dependent hydration. This is a prerequisite for the S-specific NAD(P)H-hydrate dehydratase to allow the repair of both epimers of NAD(P)HX.</text>
</comment>
<comment type="cofactor">
    <cofactor evidence="18 19">
        <name>K(+)</name>
        <dbReference type="ChEBI" id="CHEBI:29103"/>
    </cofactor>
    <text evidence="18 19">Binds 1 potassium ion per subunit.</text>
</comment>
<dbReference type="PROSITE" id="PS51385">
    <property type="entry name" value="YJEF_N"/>
    <property type="match status" value="1"/>
</dbReference>
<gene>
    <name evidence="18" type="primary">nnrE</name>
    <name evidence="17" type="synonym">nnrD</name>
    <name evidence="23" type="ORF">A33O_16170</name>
</gene>
<comment type="similarity">
    <text evidence="3 19">In the N-terminal section; belongs to the NnrE/AIBP family.</text>
</comment>
<keyword evidence="5 18" id="KW-0479">Metal-binding</keyword>
<dbReference type="RefSeq" id="WP_007009553.1">
    <property type="nucleotide sequence ID" value="NZ_AJXZ01000040.1"/>
</dbReference>
<dbReference type="GO" id="GO:0005524">
    <property type="term" value="F:ATP binding"/>
    <property type="evidence" value="ECO:0007669"/>
    <property type="project" value="UniProtKB-UniRule"/>
</dbReference>
<feature type="binding site" evidence="18">
    <location>
        <position position="152"/>
    </location>
    <ligand>
        <name>(6S)-NADPHX</name>
        <dbReference type="ChEBI" id="CHEBI:64076"/>
    </ligand>
</feature>
<evidence type="ECO:0000256" key="14">
    <source>
        <dbReference type="ARBA" id="ARBA00025153"/>
    </source>
</evidence>
<evidence type="ECO:0000256" key="7">
    <source>
        <dbReference type="ARBA" id="ARBA00022840"/>
    </source>
</evidence>
<dbReference type="PIRSF" id="PIRSF017184">
    <property type="entry name" value="Nnr"/>
    <property type="match status" value="1"/>
</dbReference>
<comment type="similarity">
    <text evidence="17">Belongs to the NnrD/CARKD family.</text>
</comment>
<evidence type="ECO:0000259" key="21">
    <source>
        <dbReference type="PROSITE" id="PS51383"/>
    </source>
</evidence>
<feature type="binding site" evidence="17">
    <location>
        <begin position="411"/>
        <end position="415"/>
    </location>
    <ligand>
        <name>AMP</name>
        <dbReference type="ChEBI" id="CHEBI:456215"/>
    </ligand>
</feature>
<keyword evidence="23" id="KW-0808">Transferase</keyword>
<comment type="catalytic activity">
    <reaction evidence="2 18 19">
        <text>(6R)-NADPHX = (6S)-NADPHX</text>
        <dbReference type="Rhea" id="RHEA:32227"/>
        <dbReference type="ChEBI" id="CHEBI:64076"/>
        <dbReference type="ChEBI" id="CHEBI:64077"/>
        <dbReference type="EC" id="5.1.99.6"/>
    </reaction>
</comment>
<feature type="binding site" evidence="18">
    <location>
        <position position="155"/>
    </location>
    <ligand>
        <name>K(+)</name>
        <dbReference type="ChEBI" id="CHEBI:29103"/>
    </ligand>
</feature>
<comment type="subunit">
    <text evidence="17">Homotetramer.</text>
</comment>
<dbReference type="PROSITE" id="PS51383">
    <property type="entry name" value="YJEF_C_3"/>
    <property type="match status" value="1"/>
</dbReference>
<dbReference type="InterPro" id="IPR004443">
    <property type="entry name" value="YjeF_N_dom"/>
</dbReference>
<evidence type="ECO:0000256" key="18">
    <source>
        <dbReference type="HAMAP-Rule" id="MF_01966"/>
    </source>
</evidence>
<dbReference type="NCBIfam" id="TIGR00196">
    <property type="entry name" value="yjeF_cterm"/>
    <property type="match status" value="1"/>
</dbReference>
<evidence type="ECO:0000256" key="6">
    <source>
        <dbReference type="ARBA" id="ARBA00022741"/>
    </source>
</evidence>
<evidence type="ECO:0000256" key="11">
    <source>
        <dbReference type="ARBA" id="ARBA00023235"/>
    </source>
</evidence>
<comment type="function">
    <text evidence="17">Catalyzes the dehydration of the S-form of NAD(P)HX at the expense of ADP, which is converted to AMP. Together with NAD(P)HX epimerase, which catalyzes the epimerization of the S- and R-forms, the enzyme allows the repair of both epimers of NAD(P)HX, a damaged form of NAD(P)H that is a result of enzymatic or heat-dependent hydration.</text>
</comment>
<name>I5BUR9_9HYPH</name>
<dbReference type="GO" id="GO:0052856">
    <property type="term" value="F:NAD(P)HX epimerase activity"/>
    <property type="evidence" value="ECO:0007669"/>
    <property type="project" value="UniProtKB-UniRule"/>
</dbReference>
<comment type="cofactor">
    <cofactor evidence="17">
        <name>Mg(2+)</name>
        <dbReference type="ChEBI" id="CHEBI:18420"/>
    </cofactor>
</comment>
<keyword evidence="23" id="KW-0418">Kinase</keyword>
<comment type="catalytic activity">
    <reaction evidence="15 17 19">
        <text>(6S)-NADHX + ADP = AMP + phosphate + NADH + H(+)</text>
        <dbReference type="Rhea" id="RHEA:32223"/>
        <dbReference type="ChEBI" id="CHEBI:15378"/>
        <dbReference type="ChEBI" id="CHEBI:43474"/>
        <dbReference type="ChEBI" id="CHEBI:57945"/>
        <dbReference type="ChEBI" id="CHEBI:64074"/>
        <dbReference type="ChEBI" id="CHEBI:456215"/>
        <dbReference type="ChEBI" id="CHEBI:456216"/>
        <dbReference type="EC" id="4.2.1.136"/>
    </reaction>
</comment>
<feature type="binding site" evidence="17">
    <location>
        <position position="254"/>
    </location>
    <ligand>
        <name>(6S)-NADPHX</name>
        <dbReference type="ChEBI" id="CHEBI:64076"/>
    </ligand>
</feature>
<keyword evidence="13" id="KW-0511">Multifunctional enzyme</keyword>
<evidence type="ECO:0000256" key="19">
    <source>
        <dbReference type="PIRNR" id="PIRNR017184"/>
    </source>
</evidence>
<dbReference type="PROSITE" id="PS01050">
    <property type="entry name" value="YJEF_C_2"/>
    <property type="match status" value="1"/>
</dbReference>
<dbReference type="NCBIfam" id="TIGR00197">
    <property type="entry name" value="yjeF_nterm"/>
    <property type="match status" value="1"/>
</dbReference>
<evidence type="ECO:0000256" key="8">
    <source>
        <dbReference type="ARBA" id="ARBA00022857"/>
    </source>
</evidence>
<keyword evidence="11 18" id="KW-0413">Isomerase</keyword>
<feature type="binding site" evidence="17">
    <location>
        <position position="440"/>
    </location>
    <ligand>
        <name>AMP</name>
        <dbReference type="ChEBI" id="CHEBI:456215"/>
    </ligand>
</feature>
<dbReference type="SUPFAM" id="SSF64153">
    <property type="entry name" value="YjeF N-terminal domain-like"/>
    <property type="match status" value="1"/>
</dbReference>